<gene>
    <name evidence="1" type="ORF">RUMHYD_03530</name>
</gene>
<protein>
    <submittedName>
        <fullName evidence="1">Uncharacterized protein</fullName>
    </submittedName>
</protein>
<dbReference type="PATRIC" id="fig|476272.21.peg.205"/>
<name>C0CRL6_BLAHS</name>
<comment type="caution">
    <text evidence="1">The sequence shown here is derived from an EMBL/GenBank/DDBJ whole genome shotgun (WGS) entry which is preliminary data.</text>
</comment>
<proteinExistence type="predicted"/>
<dbReference type="HOGENOM" id="CLU_2520974_0_0_9"/>
<reference evidence="1 2" key="1">
    <citation type="submission" date="2009-01" db="EMBL/GenBank/DDBJ databases">
        <authorList>
            <person name="Fulton L."/>
            <person name="Clifton S."/>
            <person name="Fulton B."/>
            <person name="Xu J."/>
            <person name="Minx P."/>
            <person name="Pepin K.H."/>
            <person name="Johnson M."/>
            <person name="Bhonagiri V."/>
            <person name="Nash W.E."/>
            <person name="Mardis E.R."/>
            <person name="Wilson R.K."/>
        </authorList>
    </citation>
    <scope>NUCLEOTIDE SEQUENCE [LARGE SCALE GENOMIC DNA]</scope>
    <source>
        <strain evidence="2">DSM 10507 / JCM 14656 / S5a33</strain>
    </source>
</reference>
<accession>C0CRL6</accession>
<dbReference type="EMBL" id="ACBZ01000187">
    <property type="protein sequence ID" value="EEG47631.1"/>
    <property type="molecule type" value="Genomic_DNA"/>
</dbReference>
<organism evidence="1 2">
    <name type="scientific">Blautia hydrogenotrophica (strain DSM 10507 / JCM 14656 / S5a33)</name>
    <name type="common">Ruminococcus hydrogenotrophicus</name>
    <dbReference type="NCBI Taxonomy" id="476272"/>
    <lineage>
        <taxon>Bacteria</taxon>
        <taxon>Bacillati</taxon>
        <taxon>Bacillota</taxon>
        <taxon>Clostridia</taxon>
        <taxon>Lachnospirales</taxon>
        <taxon>Lachnospiraceae</taxon>
        <taxon>Blautia</taxon>
    </lineage>
</organism>
<dbReference type="AlphaFoldDB" id="C0CRL6"/>
<reference evidence="1 2" key="2">
    <citation type="submission" date="2009-02" db="EMBL/GenBank/DDBJ databases">
        <title>Draft genome sequence of Blautia hydrogenotrophica DSM 10507 (Ruminococcus hydrogenotrophicus DSM 10507).</title>
        <authorList>
            <person name="Sudarsanam P."/>
            <person name="Ley R."/>
            <person name="Guruge J."/>
            <person name="Turnbaugh P.J."/>
            <person name="Mahowald M."/>
            <person name="Liep D."/>
            <person name="Gordon J."/>
        </authorList>
    </citation>
    <scope>NUCLEOTIDE SEQUENCE [LARGE SCALE GENOMIC DNA]</scope>
    <source>
        <strain evidence="2">DSM 10507 / JCM 14656 / S5a33</strain>
    </source>
</reference>
<evidence type="ECO:0000313" key="2">
    <source>
        <dbReference type="Proteomes" id="UP000003100"/>
    </source>
</evidence>
<dbReference type="Proteomes" id="UP000003100">
    <property type="component" value="Unassembled WGS sequence"/>
</dbReference>
<evidence type="ECO:0000313" key="1">
    <source>
        <dbReference type="EMBL" id="EEG47631.1"/>
    </source>
</evidence>
<sequence length="84" mass="9607">MPYAIGGIFSDETTPLLKCKYIWGFTNNPSKASSQEEIRLAKILQNRDIVFQTEWCTIQSESSAETKSWLMPTTRTSHDVSFFP</sequence>
<keyword evidence="2" id="KW-1185">Reference proteome</keyword>